<dbReference type="AlphaFoldDB" id="A0A1I4AM49"/>
<dbReference type="InterPro" id="IPR010321">
    <property type="entry name" value="DUF922"/>
</dbReference>
<dbReference type="PIRSF" id="PIRSF010521">
    <property type="entry name" value="DUF922_bac"/>
    <property type="match status" value="1"/>
</dbReference>
<name>A0A1I4AM49_9HYPH</name>
<gene>
    <name evidence="2" type="ORF">SAMN04488498_108163</name>
</gene>
<organism evidence="2 3">
    <name type="scientific">Neomesorhizobium albiziae</name>
    <dbReference type="NCBI Taxonomy" id="335020"/>
    <lineage>
        <taxon>Bacteria</taxon>
        <taxon>Pseudomonadati</taxon>
        <taxon>Pseudomonadota</taxon>
        <taxon>Alphaproteobacteria</taxon>
        <taxon>Hyphomicrobiales</taxon>
        <taxon>Phyllobacteriaceae</taxon>
        <taxon>Neomesorhizobium</taxon>
    </lineage>
</organism>
<dbReference type="Pfam" id="PF06037">
    <property type="entry name" value="DUF922"/>
    <property type="match status" value="1"/>
</dbReference>
<dbReference type="Proteomes" id="UP000323300">
    <property type="component" value="Unassembled WGS sequence"/>
</dbReference>
<evidence type="ECO:0000256" key="1">
    <source>
        <dbReference type="SAM" id="SignalP"/>
    </source>
</evidence>
<accession>A0A1I4AM49</accession>
<protein>
    <submittedName>
        <fullName evidence="2">Predicted secreted Zn-dependent protease</fullName>
    </submittedName>
</protein>
<dbReference type="EMBL" id="FOSL01000008">
    <property type="protein sequence ID" value="SFK57575.1"/>
    <property type="molecule type" value="Genomic_DNA"/>
</dbReference>
<evidence type="ECO:0000313" key="2">
    <source>
        <dbReference type="EMBL" id="SFK57575.1"/>
    </source>
</evidence>
<evidence type="ECO:0000313" key="3">
    <source>
        <dbReference type="Proteomes" id="UP000323300"/>
    </source>
</evidence>
<reference evidence="2 3" key="1">
    <citation type="submission" date="2016-10" db="EMBL/GenBank/DDBJ databases">
        <authorList>
            <person name="Varghese N."/>
            <person name="Submissions S."/>
        </authorList>
    </citation>
    <scope>NUCLEOTIDE SEQUENCE [LARGE SCALE GENOMIC DNA]</scope>
    <source>
        <strain evidence="2 3">DSM 21822</strain>
    </source>
</reference>
<sequence length="225" mass="25103">MRCIARASRHPYLARAYPTAAGIRVKMVRRFWLLALPACLAVLPTAAQAAEWQAVEKVKTYAVSGTTGIELYTSIGERGPLIGGKVRTVAHTDFKLTWIRDYVPQDGGCTLVSARPKLIITYTLPKPSQHLPEPIAKKWETFYAGIRDHEKVHGDQIREMVETILSATVGFSVPDDPKCKKIREEIKKPLSAASLAQRQKSRDFDRVEMGKGGNIEQLILRLVNP</sequence>
<keyword evidence="2" id="KW-0645">Protease</keyword>
<keyword evidence="3" id="KW-1185">Reference proteome</keyword>
<feature type="chain" id="PRO_5009302509" evidence="1">
    <location>
        <begin position="50"/>
        <end position="225"/>
    </location>
</feature>
<dbReference type="GO" id="GO:0008233">
    <property type="term" value="F:peptidase activity"/>
    <property type="evidence" value="ECO:0007669"/>
    <property type="project" value="UniProtKB-KW"/>
</dbReference>
<feature type="signal peptide" evidence="1">
    <location>
        <begin position="1"/>
        <end position="49"/>
    </location>
</feature>
<keyword evidence="2" id="KW-0378">Hydrolase</keyword>
<dbReference type="GO" id="GO:0006508">
    <property type="term" value="P:proteolysis"/>
    <property type="evidence" value="ECO:0007669"/>
    <property type="project" value="UniProtKB-KW"/>
</dbReference>
<keyword evidence="1" id="KW-0732">Signal</keyword>
<proteinExistence type="predicted"/>